<accession>A0ABT6FG86</accession>
<name>A0ABT6FG86_9BACT</name>
<dbReference type="Pfam" id="PF07722">
    <property type="entry name" value="Peptidase_C26"/>
    <property type="match status" value="1"/>
</dbReference>
<evidence type="ECO:0000313" key="1">
    <source>
        <dbReference type="EMBL" id="MDG3006539.1"/>
    </source>
</evidence>
<evidence type="ECO:0000313" key="2">
    <source>
        <dbReference type="Proteomes" id="UP001216907"/>
    </source>
</evidence>
<gene>
    <name evidence="1" type="ORF">PZE19_22440</name>
</gene>
<dbReference type="SUPFAM" id="SSF52317">
    <property type="entry name" value="Class I glutamine amidotransferase-like"/>
    <property type="match status" value="1"/>
</dbReference>
<dbReference type="InterPro" id="IPR029062">
    <property type="entry name" value="Class_I_gatase-like"/>
</dbReference>
<dbReference type="RefSeq" id="WP_277862835.1">
    <property type="nucleotide sequence ID" value="NZ_JARRAG010000002.1"/>
</dbReference>
<dbReference type="PROSITE" id="PS51273">
    <property type="entry name" value="GATASE_TYPE_1"/>
    <property type="match status" value="1"/>
</dbReference>
<dbReference type="Gene3D" id="3.40.50.880">
    <property type="match status" value="1"/>
</dbReference>
<comment type="caution">
    <text evidence="1">The sequence shown here is derived from an EMBL/GenBank/DDBJ whole genome shotgun (WGS) entry which is preliminary data.</text>
</comment>
<protein>
    <submittedName>
        <fullName evidence="1">Gamma-glutamyl-gamma-aminobutyrate hydrolase family protein</fullName>
    </submittedName>
</protein>
<dbReference type="EMBL" id="JARRAG010000002">
    <property type="protein sequence ID" value="MDG3006539.1"/>
    <property type="molecule type" value="Genomic_DNA"/>
</dbReference>
<organism evidence="1 2">
    <name type="scientific">Paludisphaera mucosa</name>
    <dbReference type="NCBI Taxonomy" id="3030827"/>
    <lineage>
        <taxon>Bacteria</taxon>
        <taxon>Pseudomonadati</taxon>
        <taxon>Planctomycetota</taxon>
        <taxon>Planctomycetia</taxon>
        <taxon>Isosphaerales</taxon>
        <taxon>Isosphaeraceae</taxon>
        <taxon>Paludisphaera</taxon>
    </lineage>
</organism>
<dbReference type="InterPro" id="IPR011697">
    <property type="entry name" value="Peptidase_C26"/>
</dbReference>
<keyword evidence="1" id="KW-0378">Hydrolase</keyword>
<dbReference type="InterPro" id="IPR044668">
    <property type="entry name" value="PuuD-like"/>
</dbReference>
<dbReference type="PANTHER" id="PTHR43235">
    <property type="entry name" value="GLUTAMINE AMIDOTRANSFERASE PB2B2.05-RELATED"/>
    <property type="match status" value="1"/>
</dbReference>
<dbReference type="Proteomes" id="UP001216907">
    <property type="component" value="Unassembled WGS sequence"/>
</dbReference>
<proteinExistence type="predicted"/>
<sequence length="250" mass="27410">MNNRPLIGINMDLRASDKSRNPHSLMPTGYYDALLTAGALPIMIPPVTRESDMLPILERLDGVVLAGGDDLDPRKMGLTPHPSVNVMSERRELSDRLLCKLVQQEKIPTLGIGLGMQELNVVAGGGLFVHLPEDLPKCIPHFDPHGGAHRHTVVMRPKTRLAEIYGPGEIRVNSYHHMGVRKLAPPFRISALAPDGLIEAYEGKDPSWWVVGVQWHPENEGHISLDMQLMEAFVEAAASAKQAPALARVG</sequence>
<dbReference type="GO" id="GO:0016787">
    <property type="term" value="F:hydrolase activity"/>
    <property type="evidence" value="ECO:0007669"/>
    <property type="project" value="UniProtKB-KW"/>
</dbReference>
<dbReference type="PANTHER" id="PTHR43235:SF1">
    <property type="entry name" value="GLUTAMINE AMIDOTRANSFERASE PB2B2.05-RELATED"/>
    <property type="match status" value="1"/>
</dbReference>
<dbReference type="CDD" id="cd01745">
    <property type="entry name" value="GATase1_2"/>
    <property type="match status" value="1"/>
</dbReference>
<keyword evidence="2" id="KW-1185">Reference proteome</keyword>
<reference evidence="1 2" key="1">
    <citation type="submission" date="2023-03" db="EMBL/GenBank/DDBJ databases">
        <title>Paludisphaera mucosa sp. nov. a novel planctomycete from northern fen.</title>
        <authorList>
            <person name="Ivanova A."/>
        </authorList>
    </citation>
    <scope>NUCLEOTIDE SEQUENCE [LARGE SCALE GENOMIC DNA]</scope>
    <source>
        <strain evidence="1 2">Pla2</strain>
    </source>
</reference>